<organism evidence="1 2">
    <name type="scientific">Panagrolaimus sp. ES5</name>
    <dbReference type="NCBI Taxonomy" id="591445"/>
    <lineage>
        <taxon>Eukaryota</taxon>
        <taxon>Metazoa</taxon>
        <taxon>Ecdysozoa</taxon>
        <taxon>Nematoda</taxon>
        <taxon>Chromadorea</taxon>
        <taxon>Rhabditida</taxon>
        <taxon>Tylenchina</taxon>
        <taxon>Panagrolaimomorpha</taxon>
        <taxon>Panagrolaimoidea</taxon>
        <taxon>Panagrolaimidae</taxon>
        <taxon>Panagrolaimus</taxon>
    </lineage>
</organism>
<protein>
    <submittedName>
        <fullName evidence="2">Carbonic anhydrase</fullName>
    </submittedName>
</protein>
<dbReference type="WBParaSite" id="ES5_v2.g17492.t1">
    <property type="protein sequence ID" value="ES5_v2.g17492.t1"/>
    <property type="gene ID" value="ES5_v2.g17492"/>
</dbReference>
<accession>A0AC34FJU4</accession>
<dbReference type="Proteomes" id="UP000887579">
    <property type="component" value="Unplaced"/>
</dbReference>
<name>A0AC34FJU4_9BILA</name>
<sequence>MIVQIYHLCSIERYMKILLLFFHLVTSNEGDANCLFLTKNNCASSDENQFGWGYSENDGPKIWAGKCATGKQQSPINIQQKYAKVVNFPKLNFVNYDMIGSIKVINNGLTIMVSGMQEWNENQPYISGGGLKYNYKLVQFHIHWSQINENGSEHTIDGKHYPAEIHLLHIKEGQSMNDSLHQKDGIVVLSLMLELLREIRQKTGKQIHHNTRPVQPLNNRKVFFRQKSNSKWRRWK</sequence>
<proteinExistence type="predicted"/>
<reference evidence="2" key="1">
    <citation type="submission" date="2022-11" db="UniProtKB">
        <authorList>
            <consortium name="WormBaseParasite"/>
        </authorList>
    </citation>
    <scope>IDENTIFICATION</scope>
</reference>
<evidence type="ECO:0000313" key="1">
    <source>
        <dbReference type="Proteomes" id="UP000887579"/>
    </source>
</evidence>
<evidence type="ECO:0000313" key="2">
    <source>
        <dbReference type="WBParaSite" id="ES5_v2.g17492.t1"/>
    </source>
</evidence>